<dbReference type="PANTHER" id="PTHR30562:SF1">
    <property type="entry name" value="UVRABC SYSTEM PROTEIN C"/>
    <property type="match status" value="1"/>
</dbReference>
<protein>
    <recommendedName>
        <fullName evidence="5">Excinuclease ABC subunit C</fullName>
    </recommendedName>
</protein>
<dbReference type="Pfam" id="PF08459">
    <property type="entry name" value="UvrC_RNaseH_dom"/>
    <property type="match status" value="1"/>
</dbReference>
<evidence type="ECO:0000259" key="1">
    <source>
        <dbReference type="PROSITE" id="PS50164"/>
    </source>
</evidence>
<dbReference type="GO" id="GO:0006289">
    <property type="term" value="P:nucleotide-excision repair"/>
    <property type="evidence" value="ECO:0007669"/>
    <property type="project" value="InterPro"/>
</dbReference>
<evidence type="ECO:0008006" key="5">
    <source>
        <dbReference type="Google" id="ProtNLM"/>
    </source>
</evidence>
<dbReference type="InterPro" id="IPR036876">
    <property type="entry name" value="UVR_dom_sf"/>
</dbReference>
<dbReference type="InterPro" id="IPR035901">
    <property type="entry name" value="GIY-YIG_endonuc_sf"/>
</dbReference>
<name>A0A1F7XL24_9BACT</name>
<evidence type="ECO:0000313" key="3">
    <source>
        <dbReference type="EMBL" id="OGM15479.1"/>
    </source>
</evidence>
<dbReference type="Proteomes" id="UP000177382">
    <property type="component" value="Unassembled WGS sequence"/>
</dbReference>
<dbReference type="SUPFAM" id="SSF46600">
    <property type="entry name" value="C-terminal UvrC-binding domain of UvrB"/>
    <property type="match status" value="1"/>
</dbReference>
<dbReference type="InterPro" id="IPR001162">
    <property type="entry name" value="UvrC_RNase_H_dom"/>
</dbReference>
<accession>A0A1F7XL24</accession>
<comment type="caution">
    <text evidence="3">The sequence shown here is derived from an EMBL/GenBank/DDBJ whole genome shotgun (WGS) entry which is preliminary data.</text>
</comment>
<dbReference type="EMBL" id="MGFX01000004">
    <property type="protein sequence ID" value="OGM15479.1"/>
    <property type="molecule type" value="Genomic_DNA"/>
</dbReference>
<dbReference type="PROSITE" id="PS50164">
    <property type="entry name" value="GIY_YIG"/>
    <property type="match status" value="1"/>
</dbReference>
<dbReference type="InterPro" id="IPR000305">
    <property type="entry name" value="GIY-YIG_endonuc"/>
</dbReference>
<dbReference type="GO" id="GO:0009381">
    <property type="term" value="F:excinuclease ABC activity"/>
    <property type="evidence" value="ECO:0007669"/>
    <property type="project" value="InterPro"/>
</dbReference>
<dbReference type="InterPro" id="IPR038476">
    <property type="entry name" value="UvrC_RNase_H_dom_sf"/>
</dbReference>
<dbReference type="STRING" id="1802485.A2V97_00410"/>
<dbReference type="SMART" id="SM00465">
    <property type="entry name" value="GIYc"/>
    <property type="match status" value="1"/>
</dbReference>
<dbReference type="InterPro" id="IPR047296">
    <property type="entry name" value="GIY-YIG_UvrC_Cho"/>
</dbReference>
<feature type="domain" description="UvrC family homology region profile" evidence="2">
    <location>
        <begin position="267"/>
        <end position="374"/>
    </location>
</feature>
<dbReference type="CDD" id="cd10434">
    <property type="entry name" value="GIY-YIG_UvrC_Cho"/>
    <property type="match status" value="1"/>
</dbReference>
<feature type="domain" description="GIY-YIG" evidence="1">
    <location>
        <begin position="19"/>
        <end position="95"/>
    </location>
</feature>
<evidence type="ECO:0000313" key="4">
    <source>
        <dbReference type="Proteomes" id="UP000177382"/>
    </source>
</evidence>
<reference evidence="3 4" key="1">
    <citation type="journal article" date="2016" name="Nat. Commun.">
        <title>Thousands of microbial genomes shed light on interconnected biogeochemical processes in an aquifer system.</title>
        <authorList>
            <person name="Anantharaman K."/>
            <person name="Brown C.T."/>
            <person name="Hug L.A."/>
            <person name="Sharon I."/>
            <person name="Castelle C.J."/>
            <person name="Probst A.J."/>
            <person name="Thomas B.C."/>
            <person name="Singh A."/>
            <person name="Wilkins M.J."/>
            <person name="Karaoz U."/>
            <person name="Brodie E.L."/>
            <person name="Williams K.H."/>
            <person name="Hubbard S.S."/>
            <person name="Banfield J.F."/>
        </authorList>
    </citation>
    <scope>NUCLEOTIDE SEQUENCE [LARGE SCALE GENOMIC DNA]</scope>
</reference>
<dbReference type="SUPFAM" id="SSF82771">
    <property type="entry name" value="GIY-YIG endonuclease"/>
    <property type="match status" value="1"/>
</dbReference>
<dbReference type="PROSITE" id="PS50165">
    <property type="entry name" value="UVRC"/>
    <property type="match status" value="1"/>
</dbReference>
<sequence>MRSLRKIKITPRVSKFLPQEPGIYVFWKGTAPIYVGKALNLKNRVSSYFSKILLPKTYKMVSSAKSLSFIPVTSELEALLLEARLVHRYKPIYNSALKDDKSPLYIFITNDFYPRVIMGRKDQKRKEIKSSFGPFPSSASVRFVLRNLRKIFPYADHKMGKRKCIYAHIGLCNPCPNEMEALRDIKEKRELRSRYLRNVGYINAVLSGKLKRVRRKMEAGMNKAAQLEKYEDASSYKDTILKFDYITQPTQEPGEFLKNPNLAEDLRTKELAELKKLLRGYFPSLQKIQRIECYDVAHLAGTAPTASMVTFTNGAKNLSYYRHFRIRDAKKYDDISALSEVARRRVKYLKSWGRPDLIIVDGGKAQVSSFRKVFEEKDIPVIGIAKREESLVIPVRKFKTNSFREIHLKRGPILFLITRIRDEAHRFARRYHHKLILKRLIA</sequence>
<evidence type="ECO:0000259" key="2">
    <source>
        <dbReference type="PROSITE" id="PS50165"/>
    </source>
</evidence>
<dbReference type="Gene3D" id="3.30.420.340">
    <property type="entry name" value="UvrC, RNAse H endonuclease domain"/>
    <property type="match status" value="1"/>
</dbReference>
<dbReference type="AlphaFoldDB" id="A0A1F7XL24"/>
<gene>
    <name evidence="3" type="ORF">A2V97_00410</name>
</gene>
<dbReference type="Gene3D" id="3.40.1440.10">
    <property type="entry name" value="GIY-YIG endonuclease"/>
    <property type="match status" value="1"/>
</dbReference>
<dbReference type="InterPro" id="IPR050066">
    <property type="entry name" value="UvrABC_protein_C"/>
</dbReference>
<dbReference type="PANTHER" id="PTHR30562">
    <property type="entry name" value="UVRC/OXIDOREDUCTASE"/>
    <property type="match status" value="1"/>
</dbReference>
<dbReference type="GO" id="GO:0009380">
    <property type="term" value="C:excinuclease repair complex"/>
    <property type="evidence" value="ECO:0007669"/>
    <property type="project" value="TreeGrafter"/>
</dbReference>
<organism evidence="3 4">
    <name type="scientific">Candidatus Woesebacteria bacterium RBG_16_42_24</name>
    <dbReference type="NCBI Taxonomy" id="1802485"/>
    <lineage>
        <taxon>Bacteria</taxon>
        <taxon>Candidatus Woeseibacteriota</taxon>
    </lineage>
</organism>
<proteinExistence type="predicted"/>